<name>A0AAT9FRF9_9BACT</name>
<proteinExistence type="predicted"/>
<dbReference type="EMBL" id="AP026866">
    <property type="protein sequence ID" value="BDS08589.1"/>
    <property type="molecule type" value="Genomic_DNA"/>
</dbReference>
<accession>A0AAT9FRF9</accession>
<dbReference type="AlphaFoldDB" id="A0AAT9FRF9"/>
<gene>
    <name evidence="1" type="ORF">NT6N_36290</name>
</gene>
<dbReference type="KEGG" id="osu:NT6N_36290"/>
<organism evidence="1">
    <name type="scientific">Oceaniferula spumae</name>
    <dbReference type="NCBI Taxonomy" id="2979115"/>
    <lineage>
        <taxon>Bacteria</taxon>
        <taxon>Pseudomonadati</taxon>
        <taxon>Verrucomicrobiota</taxon>
        <taxon>Verrucomicrobiia</taxon>
        <taxon>Verrucomicrobiales</taxon>
        <taxon>Verrucomicrobiaceae</taxon>
        <taxon>Oceaniferula</taxon>
    </lineage>
</organism>
<reference evidence="1" key="1">
    <citation type="submission" date="2024-07" db="EMBL/GenBank/DDBJ databases">
        <title>Complete genome sequence of Verrucomicrobiaceae bacterium NT6N.</title>
        <authorList>
            <person name="Huang C."/>
            <person name="Takami H."/>
            <person name="Hamasaki K."/>
        </authorList>
    </citation>
    <scope>NUCLEOTIDE SEQUENCE</scope>
    <source>
        <strain evidence="1">NT6N</strain>
    </source>
</reference>
<evidence type="ECO:0000313" key="1">
    <source>
        <dbReference type="EMBL" id="BDS08589.1"/>
    </source>
</evidence>
<sequence>MFDAKKLTEDQVAAIKGWAEEGAQLADIQKRMEDEMEFRLTYMDTRFLVLDLGIEIRNLAEEEKAKEAEEAAANPVDPTLDELTEDDLEILPPTPQGSGKVRVTVDGIARPGVMASGRVTFADSQGGTWYVDEMGRLGVDPDTEGYRPTEADILAFQKELQAVMDAR</sequence>
<protein>
    <submittedName>
        <fullName evidence="1">Uncharacterized protein</fullName>
    </submittedName>
</protein>